<dbReference type="AlphaFoldDB" id="A0A2Z6FB64"/>
<keyword evidence="2" id="KW-0548">Nucleotidyltransferase</keyword>
<keyword evidence="2" id="KW-0695">RNA-directed DNA polymerase</keyword>
<evidence type="ECO:0000259" key="1">
    <source>
        <dbReference type="Pfam" id="PF13655"/>
    </source>
</evidence>
<feature type="domain" description="Reverse transcriptase N-terminal" evidence="1">
    <location>
        <begin position="7"/>
        <end position="87"/>
    </location>
</feature>
<keyword evidence="2" id="KW-0808">Transferase</keyword>
<dbReference type="EMBL" id="AP018695">
    <property type="protein sequence ID" value="BBE20971.1"/>
    <property type="molecule type" value="Genomic_DNA"/>
</dbReference>
<gene>
    <name evidence="2" type="primary">orf-89</name>
</gene>
<dbReference type="Pfam" id="PF13655">
    <property type="entry name" value="RVT_N"/>
    <property type="match status" value="1"/>
</dbReference>
<organism evidence="2">
    <name type="scientific">Ulva ohnoi</name>
    <dbReference type="NCBI Taxonomy" id="240864"/>
    <lineage>
        <taxon>Eukaryota</taxon>
        <taxon>Viridiplantae</taxon>
        <taxon>Chlorophyta</taxon>
        <taxon>core chlorophytes</taxon>
        <taxon>Ulvophyceae</taxon>
        <taxon>OUU clade</taxon>
        <taxon>Ulvales</taxon>
        <taxon>Ulvaceae</taxon>
        <taxon>Ulva</taxon>
    </lineage>
</organism>
<keyword evidence="2" id="KW-0496">Mitochondrion</keyword>
<dbReference type="GO" id="GO:0003964">
    <property type="term" value="F:RNA-directed DNA polymerase activity"/>
    <property type="evidence" value="ECO:0007669"/>
    <property type="project" value="UniProtKB-KW"/>
</dbReference>
<name>A0A2Z6FB64_9CHLO</name>
<geneLocation type="mitochondrion" evidence="2"/>
<protein>
    <submittedName>
        <fullName evidence="2">Group II intron reverse transcriptase/maturase</fullName>
    </submittedName>
</protein>
<evidence type="ECO:0000313" key="2">
    <source>
        <dbReference type="EMBL" id="BBE20971.1"/>
    </source>
</evidence>
<proteinExistence type="predicted"/>
<dbReference type="InterPro" id="IPR025960">
    <property type="entry name" value="RVT_N"/>
</dbReference>
<accession>A0A2Z6FB64</accession>
<sequence length="89" mass="10100">MKTMNYQEIDWKICHEKLAVLQAKLVEAHRAKDARSIKDLQRNIVTSFAARALAVRRVTSNKGGNTPGIDGVKWNSPQKKMNAIMELQH</sequence>
<reference evidence="2" key="1">
    <citation type="submission" date="2018-05" db="EMBL/GenBank/DDBJ databases">
        <title>The mitochondrial and chloroplast genome sequences of Ulva ohnoi, a green-tide-forming macroalga in the southern coast regions of Japan.</title>
        <authorList>
            <person name="Suzuki S."/>
            <person name="Yamaguchi H."/>
            <person name="Hiraoka M."/>
            <person name="Kawachi M."/>
        </authorList>
    </citation>
    <scope>NUCLEOTIDE SEQUENCE</scope>
    <source>
        <strain evidence="2">KU-3321</strain>
    </source>
</reference>